<dbReference type="EMBL" id="CP071517">
    <property type="protein sequence ID" value="QSX75887.1"/>
    <property type="molecule type" value="Genomic_DNA"/>
</dbReference>
<evidence type="ECO:0000259" key="2">
    <source>
        <dbReference type="PROSITE" id="PS51208"/>
    </source>
</evidence>
<protein>
    <submittedName>
        <fullName evidence="3">Autotransporter outer membrane beta-barrel domain-containing protein</fullName>
    </submittedName>
</protein>
<evidence type="ECO:0000256" key="1">
    <source>
        <dbReference type="SAM" id="MobiDB-lite"/>
    </source>
</evidence>
<keyword evidence="4" id="KW-1185">Reference proteome</keyword>
<dbReference type="SUPFAM" id="SSF103515">
    <property type="entry name" value="Autotransporter"/>
    <property type="match status" value="1"/>
</dbReference>
<sequence>MTPPIATLSPPAPAPETPVTPAPAIDDATLARGAAQEQVVSDCLEWRSADEIGVDTPTDCDYAAAEQARTGFGQAAPVTPGREFATPTRWNLWFDGRTLDTSDRRHGLDMDGSGNYFTLGADRRHDNDVVVGALVSYESNDSDGFEGNLRQETDGYGIGAYVAQPLSQRWAMDTSLVYAWLSNDSRVAVLDGSYDSTRVSLTLNTTGQYQAGEYALRPKFTLSYSHYDNDAYDLSGLVFDTPISLHVARDSFDNGTVEGLLEVSRTFHPGNSVVIPYGEIGANYAFIRPQDGGILTSDLRLASTSAWLGSLRLGARALVSQAMFVEASAGYLSLGHGDNDVWELRLFLSWAF</sequence>
<dbReference type="Gene3D" id="2.40.128.130">
    <property type="entry name" value="Autotransporter beta-domain"/>
    <property type="match status" value="1"/>
</dbReference>
<proteinExistence type="predicted"/>
<feature type="domain" description="Autotransporter" evidence="2">
    <location>
        <begin position="85"/>
        <end position="352"/>
    </location>
</feature>
<dbReference type="InterPro" id="IPR036709">
    <property type="entry name" value="Autotransporte_beta_dom_sf"/>
</dbReference>
<evidence type="ECO:0000313" key="3">
    <source>
        <dbReference type="EMBL" id="QSX75887.1"/>
    </source>
</evidence>
<evidence type="ECO:0000313" key="4">
    <source>
        <dbReference type="Proteomes" id="UP000663400"/>
    </source>
</evidence>
<gene>
    <name evidence="3" type="ORF">HIV01_005095</name>
</gene>
<dbReference type="RefSeq" id="WP_200605247.1">
    <property type="nucleotide sequence ID" value="NZ_CP071517.1"/>
</dbReference>
<reference evidence="3 4" key="1">
    <citation type="submission" date="2021-02" db="EMBL/GenBank/DDBJ databases">
        <title>Lysobacter arenosi sp. nov., isolated from soil of gangwondo yeongwol, south Korea.</title>
        <authorList>
            <person name="Kim K.R."/>
            <person name="Kim K.H."/>
            <person name="Jeon C.O."/>
        </authorList>
    </citation>
    <scope>NUCLEOTIDE SEQUENCE [LARGE SCALE GENOMIC DNA]</scope>
    <source>
        <strain evidence="3 4">R7</strain>
    </source>
</reference>
<feature type="region of interest" description="Disordered" evidence="1">
    <location>
        <begin position="1"/>
        <end position="22"/>
    </location>
</feature>
<accession>A0ABX7RES4</accession>
<organism evidence="3 4">
    <name type="scientific">Lysobacter arenosi</name>
    <dbReference type="NCBI Taxonomy" id="2795387"/>
    <lineage>
        <taxon>Bacteria</taxon>
        <taxon>Pseudomonadati</taxon>
        <taxon>Pseudomonadota</taxon>
        <taxon>Gammaproteobacteria</taxon>
        <taxon>Lysobacterales</taxon>
        <taxon>Lysobacteraceae</taxon>
        <taxon>Lysobacter</taxon>
    </lineage>
</organism>
<dbReference type="SMART" id="SM00869">
    <property type="entry name" value="Autotransporter"/>
    <property type="match status" value="1"/>
</dbReference>
<name>A0ABX7RES4_9GAMM</name>
<dbReference type="PROSITE" id="PS51208">
    <property type="entry name" value="AUTOTRANSPORTER"/>
    <property type="match status" value="1"/>
</dbReference>
<dbReference type="Proteomes" id="UP000663400">
    <property type="component" value="Chromosome"/>
</dbReference>
<dbReference type="InterPro" id="IPR005546">
    <property type="entry name" value="Autotransporte_beta"/>
</dbReference>
<feature type="compositionally biased region" description="Pro residues" evidence="1">
    <location>
        <begin position="10"/>
        <end position="21"/>
    </location>
</feature>
<dbReference type="Pfam" id="PF03797">
    <property type="entry name" value="Autotransporter"/>
    <property type="match status" value="1"/>
</dbReference>